<evidence type="ECO:0000256" key="2">
    <source>
        <dbReference type="ARBA" id="ARBA00022448"/>
    </source>
</evidence>
<dbReference type="PANTHER" id="PTHR43744:SF12">
    <property type="entry name" value="ABC TRANSPORTER PERMEASE PROTEIN MG189-RELATED"/>
    <property type="match status" value="1"/>
</dbReference>
<evidence type="ECO:0000313" key="10">
    <source>
        <dbReference type="Proteomes" id="UP000192569"/>
    </source>
</evidence>
<evidence type="ECO:0000256" key="7">
    <source>
        <dbReference type="RuleBase" id="RU363032"/>
    </source>
</evidence>
<dbReference type="GO" id="GO:0055085">
    <property type="term" value="P:transmembrane transport"/>
    <property type="evidence" value="ECO:0007669"/>
    <property type="project" value="InterPro"/>
</dbReference>
<comment type="subcellular location">
    <subcellularLocation>
        <location evidence="1 7">Cell membrane</location>
        <topology evidence="1 7">Multi-pass membrane protein</topology>
    </subcellularLocation>
</comment>
<dbReference type="InterPro" id="IPR035906">
    <property type="entry name" value="MetI-like_sf"/>
</dbReference>
<dbReference type="CDD" id="cd06261">
    <property type="entry name" value="TM_PBP2"/>
    <property type="match status" value="1"/>
</dbReference>
<dbReference type="RefSeq" id="WP_231967674.1">
    <property type="nucleotide sequence ID" value="NZ_LT838272.1"/>
</dbReference>
<evidence type="ECO:0000256" key="4">
    <source>
        <dbReference type="ARBA" id="ARBA00022692"/>
    </source>
</evidence>
<name>A0A1W1VW83_9FIRM</name>
<reference evidence="9 10" key="1">
    <citation type="submission" date="2017-04" db="EMBL/GenBank/DDBJ databases">
        <authorList>
            <person name="Afonso C.L."/>
            <person name="Miller P.J."/>
            <person name="Scott M.A."/>
            <person name="Spackman E."/>
            <person name="Goraichik I."/>
            <person name="Dimitrov K.M."/>
            <person name="Suarez D.L."/>
            <person name="Swayne D.E."/>
        </authorList>
    </citation>
    <scope>NUCLEOTIDE SEQUENCE [LARGE SCALE GENOMIC DNA]</scope>
    <source>
        <strain evidence="9 10">ToBE</strain>
    </source>
</reference>
<feature type="transmembrane region" description="Helical" evidence="7">
    <location>
        <begin position="109"/>
        <end position="131"/>
    </location>
</feature>
<keyword evidence="9" id="KW-0762">Sugar transport</keyword>
<dbReference type="SUPFAM" id="SSF161098">
    <property type="entry name" value="MetI-like"/>
    <property type="match status" value="1"/>
</dbReference>
<sequence>MHKYTPKGELILAYAILLLGSIIMLLPLAWMTSAAFKPLSEIIQVPPTWIPRHFTLDNFKEALTQFPILRYLGNSLLTTSIIVVGVLITSTMAGYALTKLNWPLRDTLFIVFLSALMIPLQVRMIPLYRIAMNLHLIDTYTGVIFPWLFDALGIFLMRQFIASIPDELIDAARIDGASEGSILIRIVLPNIKPALSALAIFTFSWAWDEFLWPLLICSSDATRTLPVGLQYFSEQYGLNIHWQMAGALLAVAPVLVVFLFMQRQFIEGVTLTGMK</sequence>
<dbReference type="EMBL" id="LT838272">
    <property type="protein sequence ID" value="SMB97371.1"/>
    <property type="molecule type" value="Genomic_DNA"/>
</dbReference>
<evidence type="ECO:0000256" key="5">
    <source>
        <dbReference type="ARBA" id="ARBA00022989"/>
    </source>
</evidence>
<dbReference type="PANTHER" id="PTHR43744">
    <property type="entry name" value="ABC TRANSPORTER PERMEASE PROTEIN MG189-RELATED-RELATED"/>
    <property type="match status" value="1"/>
</dbReference>
<evidence type="ECO:0000256" key="3">
    <source>
        <dbReference type="ARBA" id="ARBA00022475"/>
    </source>
</evidence>
<accession>A0A1W1VW83</accession>
<evidence type="ECO:0000256" key="6">
    <source>
        <dbReference type="ARBA" id="ARBA00023136"/>
    </source>
</evidence>
<dbReference type="PROSITE" id="PS50928">
    <property type="entry name" value="ABC_TM1"/>
    <property type="match status" value="1"/>
</dbReference>
<feature type="transmembrane region" description="Helical" evidence="7">
    <location>
        <begin position="240"/>
        <end position="261"/>
    </location>
</feature>
<gene>
    <name evidence="9" type="ORF">SAMN00808754_1835</name>
</gene>
<proteinExistence type="inferred from homology"/>
<keyword evidence="4 7" id="KW-0812">Transmembrane</keyword>
<organism evidence="9 10">
    <name type="scientific">Thermanaeromonas toyohensis ToBE</name>
    <dbReference type="NCBI Taxonomy" id="698762"/>
    <lineage>
        <taxon>Bacteria</taxon>
        <taxon>Bacillati</taxon>
        <taxon>Bacillota</taxon>
        <taxon>Clostridia</taxon>
        <taxon>Neomoorellales</taxon>
        <taxon>Neomoorellaceae</taxon>
        <taxon>Thermanaeromonas</taxon>
    </lineage>
</organism>
<dbReference type="Proteomes" id="UP000192569">
    <property type="component" value="Chromosome I"/>
</dbReference>
<protein>
    <submittedName>
        <fullName evidence="9">Multiple sugar transport system permease protein</fullName>
    </submittedName>
</protein>
<keyword evidence="3" id="KW-1003">Cell membrane</keyword>
<dbReference type="InterPro" id="IPR000515">
    <property type="entry name" value="MetI-like"/>
</dbReference>
<evidence type="ECO:0000313" key="9">
    <source>
        <dbReference type="EMBL" id="SMB97371.1"/>
    </source>
</evidence>
<dbReference type="AlphaFoldDB" id="A0A1W1VW83"/>
<keyword evidence="10" id="KW-1185">Reference proteome</keyword>
<dbReference type="Gene3D" id="1.10.3720.10">
    <property type="entry name" value="MetI-like"/>
    <property type="match status" value="1"/>
</dbReference>
<keyword evidence="5 7" id="KW-1133">Transmembrane helix</keyword>
<dbReference type="STRING" id="698762.SAMN00808754_1835"/>
<evidence type="ECO:0000259" key="8">
    <source>
        <dbReference type="PROSITE" id="PS50928"/>
    </source>
</evidence>
<dbReference type="Pfam" id="PF00528">
    <property type="entry name" value="BPD_transp_1"/>
    <property type="match status" value="1"/>
</dbReference>
<evidence type="ECO:0000256" key="1">
    <source>
        <dbReference type="ARBA" id="ARBA00004651"/>
    </source>
</evidence>
<keyword evidence="6 7" id="KW-0472">Membrane</keyword>
<feature type="domain" description="ABC transmembrane type-1" evidence="8">
    <location>
        <begin position="72"/>
        <end position="261"/>
    </location>
</feature>
<comment type="similarity">
    <text evidence="7">Belongs to the binding-protein-dependent transport system permease family.</text>
</comment>
<dbReference type="GO" id="GO:0005886">
    <property type="term" value="C:plasma membrane"/>
    <property type="evidence" value="ECO:0007669"/>
    <property type="project" value="UniProtKB-SubCell"/>
</dbReference>
<feature type="transmembrane region" description="Helical" evidence="7">
    <location>
        <begin position="76"/>
        <end position="97"/>
    </location>
</feature>
<feature type="transmembrane region" description="Helical" evidence="7">
    <location>
        <begin position="12"/>
        <end position="30"/>
    </location>
</feature>
<keyword evidence="2 7" id="KW-0813">Transport</keyword>
<feature type="transmembrane region" description="Helical" evidence="7">
    <location>
        <begin position="143"/>
        <end position="161"/>
    </location>
</feature>